<feature type="domain" description="Teneurin NHL" evidence="3">
    <location>
        <begin position="144"/>
        <end position="197"/>
    </location>
</feature>
<accession>A0A538T7J7</accession>
<dbReference type="PANTHER" id="PTHR46388">
    <property type="entry name" value="NHL REPEAT-CONTAINING PROTEIN 2"/>
    <property type="match status" value="1"/>
</dbReference>
<name>A0A538T7J7_UNCEI</name>
<comment type="caution">
    <text evidence="4">The sequence shown here is derived from an EMBL/GenBank/DDBJ whole genome shotgun (WGS) entry which is preliminary data.</text>
</comment>
<dbReference type="EMBL" id="VBOV01000098">
    <property type="protein sequence ID" value="TMQ59598.1"/>
    <property type="molecule type" value="Genomic_DNA"/>
</dbReference>
<dbReference type="Pfam" id="PF25021">
    <property type="entry name" value="TEN_NHL"/>
    <property type="match status" value="2"/>
</dbReference>
<dbReference type="AlphaFoldDB" id="A0A538T7J7"/>
<keyword evidence="1" id="KW-0677">Repeat</keyword>
<dbReference type="InterPro" id="IPR011042">
    <property type="entry name" value="6-blade_b-propeller_TolB-like"/>
</dbReference>
<dbReference type="InterPro" id="IPR001258">
    <property type="entry name" value="NHL_repeat"/>
</dbReference>
<keyword evidence="2" id="KW-0472">Membrane</keyword>
<evidence type="ECO:0000259" key="3">
    <source>
        <dbReference type="Pfam" id="PF25021"/>
    </source>
</evidence>
<sequence length="480" mass="47960">MSRRRVDPSQAGFSVVLAVFSILILLTLGIAMVSMVVEDSDSSVLHVQENQAFYAAHAGVEYAIVKLSTNWAWGGLPSPGKNVGAGYYWIAPPDGVDETGAALPSNTKRIISTGVVGTSTRQIQVQLSGGTISTYAGTGTAGYTGDLGAATAARIAHPEGITVAANGDVYYADPDNNVIRKVTAATGIITTVAGSGGNGSSGDGGLAILAKFKNAEGVFVVANGDLYLADTGNHEIRKVTALTGIVTLVVGSTSPGYSGDGGAAAAARLRLPAAIVVAANGDMYIADTGNDAVRKVTAATGIATTYAGTGTTGYTGDGGAATSARLSGPQGLVLAANGDLYIADTGNNVIRKVTAATGVITTFAGTGTAGFLGDGGVATSARLNAPESVSISASGELYIADAGNNRIRRVSTGGTITTVAGTGTAGSAGDGGLPTAAQLNSPHGIAVSTSGTYYISDRVNNEIRRVTGVFAVVAWVETRT</sequence>
<proteinExistence type="predicted"/>
<evidence type="ECO:0000313" key="5">
    <source>
        <dbReference type="Proteomes" id="UP000320913"/>
    </source>
</evidence>
<dbReference type="SUPFAM" id="SSF101898">
    <property type="entry name" value="NHL repeat"/>
    <property type="match status" value="1"/>
</dbReference>
<reference evidence="4 5" key="1">
    <citation type="journal article" date="2019" name="Nat. Microbiol.">
        <title>Mediterranean grassland soil C-N compound turnover is dependent on rainfall and depth, and is mediated by genomically divergent microorganisms.</title>
        <authorList>
            <person name="Diamond S."/>
            <person name="Andeer P.F."/>
            <person name="Li Z."/>
            <person name="Crits-Christoph A."/>
            <person name="Burstein D."/>
            <person name="Anantharaman K."/>
            <person name="Lane K.R."/>
            <person name="Thomas B.C."/>
            <person name="Pan C."/>
            <person name="Northen T.R."/>
            <person name="Banfield J.F."/>
        </authorList>
    </citation>
    <scope>NUCLEOTIDE SEQUENCE [LARGE SCALE GENOMIC DNA]</scope>
    <source>
        <strain evidence="4">WS_5</strain>
    </source>
</reference>
<feature type="domain" description="Teneurin NHL" evidence="3">
    <location>
        <begin position="371"/>
        <end position="411"/>
    </location>
</feature>
<keyword evidence="2" id="KW-1133">Transmembrane helix</keyword>
<evidence type="ECO:0000256" key="2">
    <source>
        <dbReference type="SAM" id="Phobius"/>
    </source>
</evidence>
<dbReference type="InterPro" id="IPR056822">
    <property type="entry name" value="TEN_NHL"/>
</dbReference>
<dbReference type="Pfam" id="PF01436">
    <property type="entry name" value="NHL"/>
    <property type="match status" value="2"/>
</dbReference>
<dbReference type="Proteomes" id="UP000320913">
    <property type="component" value="Unassembled WGS sequence"/>
</dbReference>
<protein>
    <recommendedName>
        <fullName evidence="3">Teneurin NHL domain-containing protein</fullName>
    </recommendedName>
</protein>
<keyword evidence="2" id="KW-0812">Transmembrane</keyword>
<evidence type="ECO:0000256" key="1">
    <source>
        <dbReference type="ARBA" id="ARBA00022737"/>
    </source>
</evidence>
<dbReference type="Gene3D" id="2.120.10.30">
    <property type="entry name" value="TolB, C-terminal domain"/>
    <property type="match status" value="3"/>
</dbReference>
<organism evidence="4 5">
    <name type="scientific">Eiseniibacteriota bacterium</name>
    <dbReference type="NCBI Taxonomy" id="2212470"/>
    <lineage>
        <taxon>Bacteria</taxon>
        <taxon>Candidatus Eiseniibacteriota</taxon>
    </lineage>
</organism>
<dbReference type="PANTHER" id="PTHR46388:SF2">
    <property type="entry name" value="NHL REPEAT-CONTAINING PROTEIN 2"/>
    <property type="match status" value="1"/>
</dbReference>
<evidence type="ECO:0000313" key="4">
    <source>
        <dbReference type="EMBL" id="TMQ59598.1"/>
    </source>
</evidence>
<feature type="transmembrane region" description="Helical" evidence="2">
    <location>
        <begin position="12"/>
        <end position="37"/>
    </location>
</feature>
<gene>
    <name evidence="4" type="ORF">E6K75_03960</name>
</gene>